<dbReference type="OrthoDB" id="6187633at2"/>
<dbReference type="InterPro" id="IPR010102">
    <property type="entry name" value="Succ_semiAld_DH"/>
</dbReference>
<dbReference type="CDD" id="cd07103">
    <property type="entry name" value="ALDH_F5_SSADH_GabD"/>
    <property type="match status" value="1"/>
</dbReference>
<dbReference type="AlphaFoldDB" id="A0A7Z2GSC4"/>
<dbReference type="InterPro" id="IPR016163">
    <property type="entry name" value="Ald_DH_C"/>
</dbReference>
<dbReference type="EMBL" id="CP046916">
    <property type="protein sequence ID" value="QGZ66709.1"/>
    <property type="molecule type" value="Genomic_DNA"/>
</dbReference>
<dbReference type="PROSITE" id="PS00687">
    <property type="entry name" value="ALDEHYDE_DEHYDR_GLU"/>
    <property type="match status" value="1"/>
</dbReference>
<accession>A0A7Z2GSC4</accession>
<keyword evidence="2 4" id="KW-0560">Oxidoreductase</keyword>
<dbReference type="PROSITE" id="PS00070">
    <property type="entry name" value="ALDEHYDE_DEHYDR_CYS"/>
    <property type="match status" value="1"/>
</dbReference>
<dbReference type="NCBIfam" id="TIGR01780">
    <property type="entry name" value="SSADH"/>
    <property type="match status" value="1"/>
</dbReference>
<dbReference type="GO" id="GO:0009450">
    <property type="term" value="P:gamma-aminobutyric acid catabolic process"/>
    <property type="evidence" value="ECO:0007669"/>
    <property type="project" value="InterPro"/>
</dbReference>
<evidence type="ECO:0000313" key="6">
    <source>
        <dbReference type="EMBL" id="QGZ66709.1"/>
    </source>
</evidence>
<dbReference type="FunFam" id="3.40.605.10:FF:000005">
    <property type="entry name" value="Succinate-semialdehyde dehydrogenase I"/>
    <property type="match status" value="1"/>
</dbReference>
<dbReference type="InterPro" id="IPR016160">
    <property type="entry name" value="Ald_DH_CS_CYS"/>
</dbReference>
<evidence type="ECO:0000256" key="4">
    <source>
        <dbReference type="RuleBase" id="RU003345"/>
    </source>
</evidence>
<proteinExistence type="inferred from homology"/>
<dbReference type="InterPro" id="IPR029510">
    <property type="entry name" value="Ald_DH_CS_GLU"/>
</dbReference>
<dbReference type="FunFam" id="3.40.605.10:FF:000026">
    <property type="entry name" value="Aldehyde dehydrogenase, putative"/>
    <property type="match status" value="1"/>
</dbReference>
<dbReference type="FunFam" id="3.40.309.10:FF:000004">
    <property type="entry name" value="Succinate-semialdehyde dehydrogenase I"/>
    <property type="match status" value="1"/>
</dbReference>
<dbReference type="Gene3D" id="3.40.605.10">
    <property type="entry name" value="Aldehyde Dehydrogenase, Chain A, domain 1"/>
    <property type="match status" value="1"/>
</dbReference>
<sequence>MTSLEQPRLQHEQAHIDGRWCDAADGATLDVVNPSTGAHLARVPNMGAAETRAAIEAAHRALPGWRATTAKERARLLRAWFDLVMAHQDELATLMTREQGKPLAEARGEIAYAASFIEWFAEQAKRVDGDVIPGTHPDQRLLVTREPIGVCAAITPWNFPSAMITRKVAPALAAGCTIVVKPANETPLSALALAALAQQAGIPAGVVNVVTGKSREIGLEMTSNPLVKKLTFTGSTEVGRLLMRQCSDTVKKVSLELGGNAPFIVFDDADLDAALEGALLSKYRNAGQTCVCANRFYVHDSLYAAFCERFAARVAALQVGDGFAAGVNIGPLINGAARAKVDQLVRDALSQGARVLTGGAPHARGGNFYAPTVLADAKPGMAVLSEEIFGPVAPIVRFASDSEVVQLANDSIYGLAAYFYSRDIGRIWRVAEQLEYGIVGINTGLISNEVAPFGGVKQSGVGREGSKYGIDDYLALKYLCMGGISERAAAPAGSAK</sequence>
<dbReference type="Gene3D" id="3.40.309.10">
    <property type="entry name" value="Aldehyde Dehydrogenase, Chain A, domain 2"/>
    <property type="match status" value="1"/>
</dbReference>
<evidence type="ECO:0000256" key="1">
    <source>
        <dbReference type="ARBA" id="ARBA00009986"/>
    </source>
</evidence>
<dbReference type="RefSeq" id="WP_158958307.1">
    <property type="nucleotide sequence ID" value="NZ_CP046916.1"/>
</dbReference>
<organism evidence="6 7">
    <name type="scientific">Paraburkholderia acidisoli</name>
    <dbReference type="NCBI Taxonomy" id="2571748"/>
    <lineage>
        <taxon>Bacteria</taxon>
        <taxon>Pseudomonadati</taxon>
        <taxon>Pseudomonadota</taxon>
        <taxon>Betaproteobacteria</taxon>
        <taxon>Burkholderiales</taxon>
        <taxon>Burkholderiaceae</taxon>
        <taxon>Paraburkholderia</taxon>
    </lineage>
</organism>
<dbReference type="InterPro" id="IPR016162">
    <property type="entry name" value="Ald_DH_N"/>
</dbReference>
<evidence type="ECO:0000256" key="2">
    <source>
        <dbReference type="ARBA" id="ARBA00023002"/>
    </source>
</evidence>
<dbReference type="PANTHER" id="PTHR43353:SF5">
    <property type="entry name" value="SUCCINATE-SEMIALDEHYDE DEHYDROGENASE, MITOCHONDRIAL"/>
    <property type="match status" value="1"/>
</dbReference>
<evidence type="ECO:0000256" key="3">
    <source>
        <dbReference type="PROSITE-ProRule" id="PRU10007"/>
    </source>
</evidence>
<dbReference type="SUPFAM" id="SSF53720">
    <property type="entry name" value="ALDH-like"/>
    <property type="match status" value="1"/>
</dbReference>
<dbReference type="PANTHER" id="PTHR43353">
    <property type="entry name" value="SUCCINATE-SEMIALDEHYDE DEHYDROGENASE, MITOCHONDRIAL"/>
    <property type="match status" value="1"/>
</dbReference>
<dbReference type="Proteomes" id="UP000433577">
    <property type="component" value="Chromosome 4"/>
</dbReference>
<evidence type="ECO:0000313" key="7">
    <source>
        <dbReference type="Proteomes" id="UP000433577"/>
    </source>
</evidence>
<gene>
    <name evidence="6" type="ORF">FAZ98_33735</name>
</gene>
<dbReference type="InterPro" id="IPR050740">
    <property type="entry name" value="Aldehyde_DH_Superfamily"/>
</dbReference>
<dbReference type="InterPro" id="IPR016161">
    <property type="entry name" value="Ald_DH/histidinol_DH"/>
</dbReference>
<evidence type="ECO:0000259" key="5">
    <source>
        <dbReference type="Pfam" id="PF00171"/>
    </source>
</evidence>
<dbReference type="InterPro" id="IPR015590">
    <property type="entry name" value="Aldehyde_DH_dom"/>
</dbReference>
<keyword evidence="7" id="KW-1185">Reference proteome</keyword>
<protein>
    <submittedName>
        <fullName evidence="6">Succinate-semialdehyde dehydrogenase</fullName>
        <ecNumber evidence="6">1.2.1.-</ecNumber>
    </submittedName>
</protein>
<reference evidence="6 7" key="1">
    <citation type="submission" date="2019-12" db="EMBL/GenBank/DDBJ databases">
        <title>Paraburkholderia acidiphila 7Q-K02 sp. nov and Paraburkholderia acidisoli DHF22 sp. nov., two strains isolated from forest soil.</title>
        <authorList>
            <person name="Gao Z."/>
            <person name="Qiu L."/>
        </authorList>
    </citation>
    <scope>NUCLEOTIDE SEQUENCE [LARGE SCALE GENOMIC DNA]</scope>
    <source>
        <strain evidence="6 7">DHF22</strain>
    </source>
</reference>
<dbReference type="EC" id="1.2.1.-" evidence="6"/>
<dbReference type="GO" id="GO:0004777">
    <property type="term" value="F:succinate-semialdehyde dehydrogenase (NAD+) activity"/>
    <property type="evidence" value="ECO:0007669"/>
    <property type="project" value="TreeGrafter"/>
</dbReference>
<dbReference type="KEGG" id="pacs:FAZ98_33735"/>
<comment type="similarity">
    <text evidence="1 4">Belongs to the aldehyde dehydrogenase family.</text>
</comment>
<feature type="active site" evidence="3">
    <location>
        <position position="256"/>
    </location>
</feature>
<name>A0A7Z2GSC4_9BURK</name>
<dbReference type="Pfam" id="PF00171">
    <property type="entry name" value="Aldedh"/>
    <property type="match status" value="1"/>
</dbReference>
<dbReference type="GO" id="GO:0005829">
    <property type="term" value="C:cytosol"/>
    <property type="evidence" value="ECO:0007669"/>
    <property type="project" value="TreeGrafter"/>
</dbReference>
<feature type="domain" description="Aldehyde dehydrogenase" evidence="5">
    <location>
        <begin position="20"/>
        <end position="478"/>
    </location>
</feature>